<protein>
    <submittedName>
        <fullName evidence="1">Phytase family</fullName>
    </submittedName>
</protein>
<keyword evidence="2" id="KW-1185">Reference proteome</keyword>
<gene>
    <name evidence="1" type="ORF">BpHYR1_019793</name>
</gene>
<dbReference type="AlphaFoldDB" id="A0A3M7T6X9"/>
<evidence type="ECO:0000313" key="1">
    <source>
        <dbReference type="EMBL" id="RNA43570.1"/>
    </source>
</evidence>
<sequence length="323" mass="38199">MLYMLFKFTDGYHFLVRIYSIIFTHPCDRKMELVEHRIFKVFIKFFKTKFTDFLLKFQLFFYLTRDLILKKQANIYRMFKLPFGLSCANKNQNENKSRFNISFDHFFDQFVKFDLWFPSKIVERLLSTSLKIFDLSRSVKLGVYFNSHNSGVFFFAHFIFATALPHNFFSDFAERCLNKLTHTVYLICCHNIVLGFFLLQHEPHGLHIVFGMTPVSFGVNIAQSNEFLLTKMYFGNTTANFSSHKISSSTRTLVVEQNSIHSKHVISFSVVDSDPVGVKFGSAIWRSRIKWCFFGLRFGWRPRDEECPLRPPQQCTRPNQMRF</sequence>
<name>A0A3M7T6X9_BRAPC</name>
<proteinExistence type="predicted"/>
<dbReference type="Proteomes" id="UP000276133">
    <property type="component" value="Unassembled WGS sequence"/>
</dbReference>
<comment type="caution">
    <text evidence="1">The sequence shown here is derived from an EMBL/GenBank/DDBJ whole genome shotgun (WGS) entry which is preliminary data.</text>
</comment>
<accession>A0A3M7T6X9</accession>
<dbReference type="EMBL" id="REGN01000211">
    <property type="protein sequence ID" value="RNA43570.1"/>
    <property type="molecule type" value="Genomic_DNA"/>
</dbReference>
<evidence type="ECO:0000313" key="2">
    <source>
        <dbReference type="Proteomes" id="UP000276133"/>
    </source>
</evidence>
<organism evidence="1 2">
    <name type="scientific">Brachionus plicatilis</name>
    <name type="common">Marine rotifer</name>
    <name type="synonym">Brachionus muelleri</name>
    <dbReference type="NCBI Taxonomy" id="10195"/>
    <lineage>
        <taxon>Eukaryota</taxon>
        <taxon>Metazoa</taxon>
        <taxon>Spiralia</taxon>
        <taxon>Gnathifera</taxon>
        <taxon>Rotifera</taxon>
        <taxon>Eurotatoria</taxon>
        <taxon>Monogononta</taxon>
        <taxon>Pseudotrocha</taxon>
        <taxon>Ploima</taxon>
        <taxon>Brachionidae</taxon>
        <taxon>Brachionus</taxon>
    </lineage>
</organism>
<reference evidence="1 2" key="1">
    <citation type="journal article" date="2018" name="Sci. Rep.">
        <title>Genomic signatures of local adaptation to the degree of environmental predictability in rotifers.</title>
        <authorList>
            <person name="Franch-Gras L."/>
            <person name="Hahn C."/>
            <person name="Garcia-Roger E.M."/>
            <person name="Carmona M.J."/>
            <person name="Serra M."/>
            <person name="Gomez A."/>
        </authorList>
    </citation>
    <scope>NUCLEOTIDE SEQUENCE [LARGE SCALE GENOMIC DNA]</scope>
    <source>
        <strain evidence="1">HYR1</strain>
    </source>
</reference>